<evidence type="ECO:0000313" key="3">
    <source>
        <dbReference type="Proteomes" id="UP000054559"/>
    </source>
</evidence>
<feature type="compositionally biased region" description="Basic residues" evidence="1">
    <location>
        <begin position="61"/>
        <end position="78"/>
    </location>
</feature>
<feature type="region of interest" description="Disordered" evidence="1">
    <location>
        <begin position="51"/>
        <end position="81"/>
    </location>
</feature>
<name>A0A0J8R6P5_COCIT</name>
<evidence type="ECO:0000313" key="2">
    <source>
        <dbReference type="EMBL" id="KMU80694.1"/>
    </source>
</evidence>
<accession>A0A0J8R6P5</accession>
<dbReference type="AlphaFoldDB" id="A0A0J8R6P5"/>
<reference evidence="3" key="1">
    <citation type="journal article" date="2010" name="Genome Res.">
        <title>Population genomic sequencing of Coccidioides fungi reveals recent hybridization and transposon control.</title>
        <authorList>
            <person name="Neafsey D.E."/>
            <person name="Barker B.M."/>
            <person name="Sharpton T.J."/>
            <person name="Stajich J.E."/>
            <person name="Park D.J."/>
            <person name="Whiston E."/>
            <person name="Hung C.-Y."/>
            <person name="McMahan C."/>
            <person name="White J."/>
            <person name="Sykes S."/>
            <person name="Heiman D."/>
            <person name="Young S."/>
            <person name="Zeng Q."/>
            <person name="Abouelleil A."/>
            <person name="Aftuck L."/>
            <person name="Bessette D."/>
            <person name="Brown A."/>
            <person name="FitzGerald M."/>
            <person name="Lui A."/>
            <person name="Macdonald J.P."/>
            <person name="Priest M."/>
            <person name="Orbach M.J."/>
            <person name="Galgiani J.N."/>
            <person name="Kirkland T.N."/>
            <person name="Cole G.T."/>
            <person name="Birren B.W."/>
            <person name="Henn M.R."/>
            <person name="Taylor J.W."/>
            <person name="Rounsley S.D."/>
        </authorList>
    </citation>
    <scope>NUCLEOTIDE SEQUENCE [LARGE SCALE GENOMIC DNA]</scope>
    <source>
        <strain evidence="3">RMSCC 3703</strain>
    </source>
</reference>
<dbReference type="EMBL" id="DS268189">
    <property type="protein sequence ID" value="KMU80694.1"/>
    <property type="molecule type" value="Genomic_DNA"/>
</dbReference>
<gene>
    <name evidence="2" type="ORF">CISG_08758</name>
</gene>
<evidence type="ECO:0000256" key="1">
    <source>
        <dbReference type="SAM" id="MobiDB-lite"/>
    </source>
</evidence>
<sequence>MMVQTASPGDFHATSESVYYPQGLGHTAKPSYLIVHIGIGELYPVIVISTGRGRPADQPGRHRSGAGRRTPKKRKSHTQKSVLVAAPETFLRHSHRTLPDFAI</sequence>
<proteinExistence type="predicted"/>
<protein>
    <submittedName>
        <fullName evidence="2">Uncharacterized protein</fullName>
    </submittedName>
</protein>
<organism evidence="2 3">
    <name type="scientific">Coccidioides immitis RMSCC 3703</name>
    <dbReference type="NCBI Taxonomy" id="454286"/>
    <lineage>
        <taxon>Eukaryota</taxon>
        <taxon>Fungi</taxon>
        <taxon>Dikarya</taxon>
        <taxon>Ascomycota</taxon>
        <taxon>Pezizomycotina</taxon>
        <taxon>Eurotiomycetes</taxon>
        <taxon>Eurotiomycetidae</taxon>
        <taxon>Onygenales</taxon>
        <taxon>Onygenaceae</taxon>
        <taxon>Coccidioides</taxon>
    </lineage>
</organism>
<dbReference type="Proteomes" id="UP000054559">
    <property type="component" value="Unassembled WGS sequence"/>
</dbReference>